<protein>
    <submittedName>
        <fullName evidence="1">Uncharacterized protein</fullName>
    </submittedName>
</protein>
<organism evidence="1 2">
    <name type="scientific">Pseudonocardia eucalypti</name>
    <dbReference type="NCBI Taxonomy" id="648755"/>
    <lineage>
        <taxon>Bacteria</taxon>
        <taxon>Bacillati</taxon>
        <taxon>Actinomycetota</taxon>
        <taxon>Actinomycetes</taxon>
        <taxon>Pseudonocardiales</taxon>
        <taxon>Pseudonocardiaceae</taxon>
        <taxon>Pseudonocardia</taxon>
    </lineage>
</organism>
<sequence>MTNRQKPLINLEVVQAHFHRACHTRHPIDLWHATADIPVLLAELHRTRSLLALTRMTSANLLAAARATLTAARDGDPEALYYLVDELAAQGELPPNEADPADGEEDR</sequence>
<comment type="caution">
    <text evidence="1">The sequence shown here is derived from an EMBL/GenBank/DDBJ whole genome shotgun (WGS) entry which is preliminary data.</text>
</comment>
<dbReference type="RefSeq" id="WP_185063236.1">
    <property type="nucleotide sequence ID" value="NZ_BAABJP010000063.1"/>
</dbReference>
<dbReference type="Proteomes" id="UP001428817">
    <property type="component" value="Unassembled WGS sequence"/>
</dbReference>
<name>A0ABP9RD45_9PSEU</name>
<keyword evidence="2" id="KW-1185">Reference proteome</keyword>
<accession>A0ABP9RD45</accession>
<reference evidence="2" key="1">
    <citation type="journal article" date="2019" name="Int. J. Syst. Evol. Microbiol.">
        <title>The Global Catalogue of Microorganisms (GCM) 10K type strain sequencing project: providing services to taxonomists for standard genome sequencing and annotation.</title>
        <authorList>
            <consortium name="The Broad Institute Genomics Platform"/>
            <consortium name="The Broad Institute Genome Sequencing Center for Infectious Disease"/>
            <person name="Wu L."/>
            <person name="Ma J."/>
        </authorList>
    </citation>
    <scope>NUCLEOTIDE SEQUENCE [LARGE SCALE GENOMIC DNA]</scope>
    <source>
        <strain evidence="2">JCM 18303</strain>
    </source>
</reference>
<evidence type="ECO:0000313" key="2">
    <source>
        <dbReference type="Proteomes" id="UP001428817"/>
    </source>
</evidence>
<evidence type="ECO:0000313" key="1">
    <source>
        <dbReference type="EMBL" id="GAA5174939.1"/>
    </source>
</evidence>
<dbReference type="EMBL" id="BAABJP010000063">
    <property type="protein sequence ID" value="GAA5174939.1"/>
    <property type="molecule type" value="Genomic_DNA"/>
</dbReference>
<gene>
    <name evidence="1" type="ORF">GCM10023321_79870</name>
</gene>
<proteinExistence type="predicted"/>